<gene>
    <name evidence="2" type="ORF">EV200_10581</name>
    <name evidence="1" type="ORF">GCM10011413_29540</name>
</gene>
<dbReference type="GO" id="GO:0016811">
    <property type="term" value="F:hydrolase activity, acting on carbon-nitrogen (but not peptide) bonds, in linear amides"/>
    <property type="evidence" value="ECO:0007669"/>
    <property type="project" value="InterPro"/>
</dbReference>
<dbReference type="EMBL" id="BMJO01000005">
    <property type="protein sequence ID" value="GGE61335.1"/>
    <property type="molecule type" value="Genomic_DNA"/>
</dbReference>
<keyword evidence="2" id="KW-0315">Glutamine amidotransferase</keyword>
<comment type="caution">
    <text evidence="2">The sequence shown here is derived from an EMBL/GenBank/DDBJ whole genome shotgun (WGS) entry which is preliminary data.</text>
</comment>
<dbReference type="Pfam" id="PF07722">
    <property type="entry name" value="Peptidase_C26"/>
    <property type="match status" value="1"/>
</dbReference>
<evidence type="ECO:0000313" key="4">
    <source>
        <dbReference type="Proteomes" id="UP000622648"/>
    </source>
</evidence>
<sequence length="234" mass="26722">MAEKIIIGVTDCSKFSIYRDWVLSYDSRIEVIQLGYKLSNFEDIKNCNGIVLTGGEDVHPRFYNHPEYYPYCHEDDVDELRDEFEFKILAYTEANHIPVLGICRGIQVANVFFGGTLIPDIAAWGKFDHAKMPDKQDRYHDIIINPTSWLKQIVHTDLGLVNSNHHQSTDRIGKGLVVSAISPDGIAEAIERLEPAGKSFLLFVQWHPERLKDQQSPFSKNLHQAFIQAIINQP</sequence>
<protein>
    <submittedName>
        <fullName evidence="2">Putative glutamine amidotransferase</fullName>
    </submittedName>
</protein>
<dbReference type="InterPro" id="IPR044668">
    <property type="entry name" value="PuuD-like"/>
</dbReference>
<accession>A0A4R2HA86</accession>
<reference evidence="4" key="2">
    <citation type="journal article" date="2019" name="Int. J. Syst. Evol. Microbiol.">
        <title>The Global Catalogue of Microorganisms (GCM) 10K type strain sequencing project: providing services to taxonomists for standard genome sequencing and annotation.</title>
        <authorList>
            <consortium name="The Broad Institute Genomics Platform"/>
            <consortium name="The Broad Institute Genome Sequencing Center for Infectious Disease"/>
            <person name="Wu L."/>
            <person name="Ma J."/>
        </authorList>
    </citation>
    <scope>NUCLEOTIDE SEQUENCE [LARGE SCALE GENOMIC DNA]</scope>
    <source>
        <strain evidence="4">CGMCC 1.15644</strain>
    </source>
</reference>
<reference evidence="2 3" key="3">
    <citation type="submission" date="2019-03" db="EMBL/GenBank/DDBJ databases">
        <title>Genomic Encyclopedia of Type Strains, Phase IV (KMG-IV): sequencing the most valuable type-strain genomes for metagenomic binning, comparative biology and taxonomic classification.</title>
        <authorList>
            <person name="Goeker M."/>
        </authorList>
    </citation>
    <scope>NUCLEOTIDE SEQUENCE [LARGE SCALE GENOMIC DNA]</scope>
    <source>
        <strain evidence="2 3">DSM 103236</strain>
    </source>
</reference>
<evidence type="ECO:0000313" key="2">
    <source>
        <dbReference type="EMBL" id="TCO23615.1"/>
    </source>
</evidence>
<keyword evidence="2" id="KW-0808">Transferase</keyword>
<dbReference type="RefSeq" id="WP_132533470.1">
    <property type="nucleotide sequence ID" value="NZ_BMJO01000005.1"/>
</dbReference>
<dbReference type="PANTHER" id="PTHR43235">
    <property type="entry name" value="GLUTAMINE AMIDOTRANSFERASE PB2B2.05-RELATED"/>
    <property type="match status" value="1"/>
</dbReference>
<dbReference type="Gene3D" id="3.40.50.880">
    <property type="match status" value="1"/>
</dbReference>
<dbReference type="AlphaFoldDB" id="A0A4R2HA86"/>
<keyword evidence="4" id="KW-1185">Reference proteome</keyword>
<dbReference type="SUPFAM" id="SSF52317">
    <property type="entry name" value="Class I glutamine amidotransferase-like"/>
    <property type="match status" value="1"/>
</dbReference>
<dbReference type="EMBL" id="SLWO01000005">
    <property type="protein sequence ID" value="TCO23615.1"/>
    <property type="molecule type" value="Genomic_DNA"/>
</dbReference>
<reference evidence="1" key="4">
    <citation type="submission" date="2024-05" db="EMBL/GenBank/DDBJ databases">
        <authorList>
            <person name="Sun Q."/>
            <person name="Zhou Y."/>
        </authorList>
    </citation>
    <scope>NUCLEOTIDE SEQUENCE</scope>
    <source>
        <strain evidence="1">CGMCC 1.15644</strain>
    </source>
</reference>
<reference evidence="1" key="1">
    <citation type="journal article" date="2014" name="Int. J. Syst. Evol. Microbiol.">
        <title>Complete genome of a new Firmicutes species belonging to the dominant human colonic microbiota ('Ruminococcus bicirculans') reveals two chromosomes and a selective capacity to utilize plant glucans.</title>
        <authorList>
            <consortium name="NISC Comparative Sequencing Program"/>
            <person name="Wegmann U."/>
            <person name="Louis P."/>
            <person name="Goesmann A."/>
            <person name="Henrissat B."/>
            <person name="Duncan S.H."/>
            <person name="Flint H.J."/>
        </authorList>
    </citation>
    <scope>NUCLEOTIDE SEQUENCE</scope>
    <source>
        <strain evidence="1">CGMCC 1.15644</strain>
    </source>
</reference>
<dbReference type="PROSITE" id="PS51273">
    <property type="entry name" value="GATASE_TYPE_1"/>
    <property type="match status" value="1"/>
</dbReference>
<name>A0A4R2HA86_9SPHI</name>
<evidence type="ECO:0000313" key="1">
    <source>
        <dbReference type="EMBL" id="GGE61335.1"/>
    </source>
</evidence>
<dbReference type="InterPro" id="IPR029062">
    <property type="entry name" value="Class_I_gatase-like"/>
</dbReference>
<dbReference type="Proteomes" id="UP000295684">
    <property type="component" value="Unassembled WGS sequence"/>
</dbReference>
<proteinExistence type="predicted"/>
<organism evidence="2 3">
    <name type="scientific">Pedobacter psychrotolerans</name>
    <dbReference type="NCBI Taxonomy" id="1843235"/>
    <lineage>
        <taxon>Bacteria</taxon>
        <taxon>Pseudomonadati</taxon>
        <taxon>Bacteroidota</taxon>
        <taxon>Sphingobacteriia</taxon>
        <taxon>Sphingobacteriales</taxon>
        <taxon>Sphingobacteriaceae</taxon>
        <taxon>Pedobacter</taxon>
    </lineage>
</organism>
<dbReference type="Proteomes" id="UP000622648">
    <property type="component" value="Unassembled WGS sequence"/>
</dbReference>
<dbReference type="OrthoDB" id="9804920at2"/>
<dbReference type="GO" id="GO:0016740">
    <property type="term" value="F:transferase activity"/>
    <property type="evidence" value="ECO:0007669"/>
    <property type="project" value="UniProtKB-KW"/>
</dbReference>
<dbReference type="InterPro" id="IPR011697">
    <property type="entry name" value="Peptidase_C26"/>
</dbReference>
<evidence type="ECO:0000313" key="3">
    <source>
        <dbReference type="Proteomes" id="UP000295684"/>
    </source>
</evidence>
<dbReference type="PANTHER" id="PTHR43235:SF1">
    <property type="entry name" value="GLUTAMINE AMIDOTRANSFERASE PB2B2.05-RELATED"/>
    <property type="match status" value="1"/>
</dbReference>
<dbReference type="GO" id="GO:0005829">
    <property type="term" value="C:cytosol"/>
    <property type="evidence" value="ECO:0007669"/>
    <property type="project" value="TreeGrafter"/>
</dbReference>